<feature type="non-terminal residue" evidence="6">
    <location>
        <position position="1"/>
    </location>
</feature>
<name>A0AAW0MS34_9GOBI</name>
<evidence type="ECO:0000256" key="1">
    <source>
        <dbReference type="ARBA" id="ARBA00004370"/>
    </source>
</evidence>
<evidence type="ECO:0000256" key="3">
    <source>
        <dbReference type="ARBA" id="ARBA00022989"/>
    </source>
</evidence>
<organism evidence="6 7">
    <name type="scientific">Mugilogobius chulae</name>
    <name type="common">yellowstripe goby</name>
    <dbReference type="NCBI Taxonomy" id="88201"/>
    <lineage>
        <taxon>Eukaryota</taxon>
        <taxon>Metazoa</taxon>
        <taxon>Chordata</taxon>
        <taxon>Craniata</taxon>
        <taxon>Vertebrata</taxon>
        <taxon>Euteleostomi</taxon>
        <taxon>Actinopterygii</taxon>
        <taxon>Neopterygii</taxon>
        <taxon>Teleostei</taxon>
        <taxon>Neoteleostei</taxon>
        <taxon>Acanthomorphata</taxon>
        <taxon>Gobiaria</taxon>
        <taxon>Gobiiformes</taxon>
        <taxon>Gobioidei</taxon>
        <taxon>Gobiidae</taxon>
        <taxon>Gobionellinae</taxon>
        <taxon>Mugilogobius</taxon>
    </lineage>
</organism>
<feature type="domain" description="Receptor ligand binding region" evidence="5">
    <location>
        <begin position="32"/>
        <end position="116"/>
    </location>
</feature>
<accession>A0AAW0MS34</accession>
<proteinExistence type="predicted"/>
<dbReference type="Proteomes" id="UP001460270">
    <property type="component" value="Unassembled WGS sequence"/>
</dbReference>
<sequence length="182" mass="20696">SFSVFCTIFLHTDSLATSQSNSCYLFFSLPLSLSLSVCSQFSKGVYAILGMYDRRTVNMLMSFCGSLHVCFVTPSFPVQTNNQFLLQLRPPLQEPIMALLRHFDWSRFVYMYSPDTAPIQVRKHAKDMYSSDTAENHREHKTLPTFTFTAQKHPTLFCCLRDGVPQGSILGPLLFSLSLLLF</sequence>
<dbReference type="SUPFAM" id="SSF53822">
    <property type="entry name" value="Periplasmic binding protein-like I"/>
    <property type="match status" value="1"/>
</dbReference>
<comment type="subcellular location">
    <subcellularLocation>
        <location evidence="1">Membrane</location>
    </subcellularLocation>
</comment>
<protein>
    <recommendedName>
        <fullName evidence="5">Receptor ligand binding region domain-containing protein</fullName>
    </recommendedName>
</protein>
<keyword evidence="3" id="KW-1133">Transmembrane helix</keyword>
<evidence type="ECO:0000259" key="5">
    <source>
        <dbReference type="Pfam" id="PF01094"/>
    </source>
</evidence>
<dbReference type="EMBL" id="JBBPFD010000170">
    <property type="protein sequence ID" value="KAK7879936.1"/>
    <property type="molecule type" value="Genomic_DNA"/>
</dbReference>
<dbReference type="AlphaFoldDB" id="A0AAW0MS34"/>
<reference evidence="7" key="1">
    <citation type="submission" date="2024-04" db="EMBL/GenBank/DDBJ databases">
        <title>Salinicola lusitanus LLJ914,a marine bacterium isolated from the Okinawa Trough.</title>
        <authorList>
            <person name="Li J."/>
        </authorList>
    </citation>
    <scope>NUCLEOTIDE SEQUENCE [LARGE SCALE GENOMIC DNA]</scope>
</reference>
<evidence type="ECO:0000256" key="2">
    <source>
        <dbReference type="ARBA" id="ARBA00022692"/>
    </source>
</evidence>
<keyword evidence="4" id="KW-0472">Membrane</keyword>
<comment type="caution">
    <text evidence="6">The sequence shown here is derived from an EMBL/GenBank/DDBJ whole genome shotgun (WGS) entry which is preliminary data.</text>
</comment>
<keyword evidence="2" id="KW-0812">Transmembrane</keyword>
<evidence type="ECO:0000313" key="6">
    <source>
        <dbReference type="EMBL" id="KAK7879936.1"/>
    </source>
</evidence>
<evidence type="ECO:0000313" key="7">
    <source>
        <dbReference type="Proteomes" id="UP001460270"/>
    </source>
</evidence>
<dbReference type="Pfam" id="PF01094">
    <property type="entry name" value="ANF_receptor"/>
    <property type="match status" value="1"/>
</dbReference>
<dbReference type="InterPro" id="IPR028082">
    <property type="entry name" value="Peripla_BP_I"/>
</dbReference>
<keyword evidence="7" id="KW-1185">Reference proteome</keyword>
<dbReference type="GO" id="GO:0016020">
    <property type="term" value="C:membrane"/>
    <property type="evidence" value="ECO:0007669"/>
    <property type="project" value="UniProtKB-SubCell"/>
</dbReference>
<gene>
    <name evidence="6" type="ORF">WMY93_033400</name>
</gene>
<evidence type="ECO:0000256" key="4">
    <source>
        <dbReference type="ARBA" id="ARBA00023136"/>
    </source>
</evidence>
<dbReference type="Gene3D" id="3.40.50.2300">
    <property type="match status" value="2"/>
</dbReference>
<dbReference type="InterPro" id="IPR001828">
    <property type="entry name" value="ANF_lig-bd_rcpt"/>
</dbReference>